<dbReference type="Proteomes" id="UP001249851">
    <property type="component" value="Unassembled WGS sequence"/>
</dbReference>
<reference evidence="1" key="2">
    <citation type="journal article" date="2023" name="Science">
        <title>Genomic signatures of disease resistance in endangered staghorn corals.</title>
        <authorList>
            <person name="Vollmer S.V."/>
            <person name="Selwyn J.D."/>
            <person name="Despard B.A."/>
            <person name="Roesel C.L."/>
        </authorList>
    </citation>
    <scope>NUCLEOTIDE SEQUENCE</scope>
    <source>
        <strain evidence="1">K2</strain>
    </source>
</reference>
<evidence type="ECO:0000313" key="1">
    <source>
        <dbReference type="EMBL" id="KAK2558418.1"/>
    </source>
</evidence>
<organism evidence="1 2">
    <name type="scientific">Acropora cervicornis</name>
    <name type="common">Staghorn coral</name>
    <dbReference type="NCBI Taxonomy" id="6130"/>
    <lineage>
        <taxon>Eukaryota</taxon>
        <taxon>Metazoa</taxon>
        <taxon>Cnidaria</taxon>
        <taxon>Anthozoa</taxon>
        <taxon>Hexacorallia</taxon>
        <taxon>Scleractinia</taxon>
        <taxon>Astrocoeniina</taxon>
        <taxon>Acroporidae</taxon>
        <taxon>Acropora</taxon>
    </lineage>
</organism>
<evidence type="ECO:0000313" key="2">
    <source>
        <dbReference type="Proteomes" id="UP001249851"/>
    </source>
</evidence>
<reference evidence="1" key="1">
    <citation type="journal article" date="2023" name="G3 (Bethesda)">
        <title>Whole genome assembly and annotation of the endangered Caribbean coral Acropora cervicornis.</title>
        <authorList>
            <person name="Selwyn J.D."/>
            <person name="Vollmer S.V."/>
        </authorList>
    </citation>
    <scope>NUCLEOTIDE SEQUENCE</scope>
    <source>
        <strain evidence="1">K2</strain>
    </source>
</reference>
<accession>A0AAD9QBX8</accession>
<gene>
    <name evidence="1" type="ORF">P5673_019125</name>
</gene>
<protein>
    <submittedName>
        <fullName evidence="1">Uncharacterized protein</fullName>
    </submittedName>
</protein>
<comment type="caution">
    <text evidence="1">The sequence shown here is derived from an EMBL/GenBank/DDBJ whole genome shotgun (WGS) entry which is preliminary data.</text>
</comment>
<name>A0AAD9QBX8_ACRCE</name>
<dbReference type="EMBL" id="JARQWQ010000044">
    <property type="protein sequence ID" value="KAK2558418.1"/>
    <property type="molecule type" value="Genomic_DNA"/>
</dbReference>
<dbReference type="AlphaFoldDB" id="A0AAD9QBX8"/>
<proteinExistence type="predicted"/>
<keyword evidence="2" id="KW-1185">Reference proteome</keyword>
<sequence length="61" mass="6947">MWTQQNTTGQVIPRPIHTTTLASGFGIVSTIDDCIPDKQLVWRERPYPWQASNLNLTFSNT</sequence>